<feature type="transmembrane region" description="Helical" evidence="8">
    <location>
        <begin position="6"/>
        <end position="25"/>
    </location>
</feature>
<evidence type="ECO:0000256" key="4">
    <source>
        <dbReference type="ARBA" id="ARBA00022475"/>
    </source>
</evidence>
<feature type="transmembrane region" description="Helical" evidence="8">
    <location>
        <begin position="286"/>
        <end position="306"/>
    </location>
</feature>
<feature type="transmembrane region" description="Helical" evidence="8">
    <location>
        <begin position="128"/>
        <end position="149"/>
    </location>
</feature>
<evidence type="ECO:0008006" key="10">
    <source>
        <dbReference type="Google" id="ProtNLM"/>
    </source>
</evidence>
<name>A0A644WRJ9_9ZZZZ</name>
<keyword evidence="3" id="KW-0813">Transport</keyword>
<dbReference type="GO" id="GO:0055085">
    <property type="term" value="P:transmembrane transport"/>
    <property type="evidence" value="ECO:0007669"/>
    <property type="project" value="InterPro"/>
</dbReference>
<dbReference type="PANTHER" id="PTHR36838:SF4">
    <property type="entry name" value="AUXIN EFFLUX CARRIER FAMILY PROTEIN"/>
    <property type="match status" value="1"/>
</dbReference>
<evidence type="ECO:0000256" key="8">
    <source>
        <dbReference type="SAM" id="Phobius"/>
    </source>
</evidence>
<evidence type="ECO:0000256" key="5">
    <source>
        <dbReference type="ARBA" id="ARBA00022692"/>
    </source>
</evidence>
<keyword evidence="4" id="KW-1003">Cell membrane</keyword>
<feature type="transmembrane region" description="Helical" evidence="8">
    <location>
        <begin position="37"/>
        <end position="56"/>
    </location>
</feature>
<protein>
    <recommendedName>
        <fullName evidence="10">Transporter YfdV</fullName>
    </recommendedName>
</protein>
<dbReference type="InterPro" id="IPR038770">
    <property type="entry name" value="Na+/solute_symporter_sf"/>
</dbReference>
<dbReference type="GO" id="GO:0005886">
    <property type="term" value="C:plasma membrane"/>
    <property type="evidence" value="ECO:0007669"/>
    <property type="project" value="UniProtKB-SubCell"/>
</dbReference>
<dbReference type="AlphaFoldDB" id="A0A644WRJ9"/>
<dbReference type="Gene3D" id="1.20.1530.20">
    <property type="match status" value="1"/>
</dbReference>
<organism evidence="9">
    <name type="scientific">bioreactor metagenome</name>
    <dbReference type="NCBI Taxonomy" id="1076179"/>
    <lineage>
        <taxon>unclassified sequences</taxon>
        <taxon>metagenomes</taxon>
        <taxon>ecological metagenomes</taxon>
    </lineage>
</organism>
<evidence type="ECO:0000256" key="1">
    <source>
        <dbReference type="ARBA" id="ARBA00004651"/>
    </source>
</evidence>
<dbReference type="Pfam" id="PF03547">
    <property type="entry name" value="Mem_trans"/>
    <property type="match status" value="1"/>
</dbReference>
<feature type="transmembrane region" description="Helical" evidence="8">
    <location>
        <begin position="68"/>
        <end position="87"/>
    </location>
</feature>
<feature type="transmembrane region" description="Helical" evidence="8">
    <location>
        <begin position="161"/>
        <end position="183"/>
    </location>
</feature>
<proteinExistence type="inferred from homology"/>
<keyword evidence="6 8" id="KW-1133">Transmembrane helix</keyword>
<evidence type="ECO:0000256" key="6">
    <source>
        <dbReference type="ARBA" id="ARBA00022989"/>
    </source>
</evidence>
<comment type="similarity">
    <text evidence="2">Belongs to the auxin efflux carrier (TC 2.A.69) family.</text>
</comment>
<comment type="caution">
    <text evidence="9">The sequence shown here is derived from an EMBL/GenBank/DDBJ whole genome shotgun (WGS) entry which is preliminary data.</text>
</comment>
<accession>A0A644WRJ9</accession>
<evidence type="ECO:0000256" key="7">
    <source>
        <dbReference type="ARBA" id="ARBA00023136"/>
    </source>
</evidence>
<keyword evidence="7 8" id="KW-0472">Membrane</keyword>
<feature type="transmembrane region" description="Helical" evidence="8">
    <location>
        <begin position="195"/>
        <end position="219"/>
    </location>
</feature>
<reference evidence="9" key="1">
    <citation type="submission" date="2019-08" db="EMBL/GenBank/DDBJ databases">
        <authorList>
            <person name="Kucharzyk K."/>
            <person name="Murdoch R.W."/>
            <person name="Higgins S."/>
            <person name="Loffler F."/>
        </authorList>
    </citation>
    <scope>NUCLEOTIDE SEQUENCE</scope>
</reference>
<dbReference type="InterPro" id="IPR004776">
    <property type="entry name" value="Mem_transp_PIN-like"/>
</dbReference>
<feature type="transmembrane region" description="Helical" evidence="8">
    <location>
        <begin position="99"/>
        <end position="122"/>
    </location>
</feature>
<comment type="subcellular location">
    <subcellularLocation>
        <location evidence="1">Cell membrane</location>
        <topology evidence="1">Multi-pass membrane protein</topology>
    </subcellularLocation>
</comment>
<evidence type="ECO:0000256" key="2">
    <source>
        <dbReference type="ARBA" id="ARBA00010145"/>
    </source>
</evidence>
<feature type="transmembrane region" description="Helical" evidence="8">
    <location>
        <begin position="231"/>
        <end position="250"/>
    </location>
</feature>
<keyword evidence="5 8" id="KW-0812">Transmembrane</keyword>
<dbReference type="EMBL" id="VSSQ01001078">
    <property type="protein sequence ID" value="MPM04874.1"/>
    <property type="molecule type" value="Genomic_DNA"/>
</dbReference>
<evidence type="ECO:0000313" key="9">
    <source>
        <dbReference type="EMBL" id="MPM04874.1"/>
    </source>
</evidence>
<feature type="transmembrane region" description="Helical" evidence="8">
    <location>
        <begin position="256"/>
        <end position="279"/>
    </location>
</feature>
<gene>
    <name evidence="9" type="ORF">SDC9_51155</name>
</gene>
<evidence type="ECO:0000256" key="3">
    <source>
        <dbReference type="ARBA" id="ARBA00022448"/>
    </source>
</evidence>
<sequence>MENLLLSFRVVAPLMLYIAVGALLRKTGIVDRPTLRGVNNIVFYASLPVLCFQKIAASDLSSMVETPFLLYIALAILLLFVLSSIIVPRVCKDDRRRGVLILGVFRSNDAIFGLGVAAALLGDDHLTLMTLAIALTVPLFNVLSVLAMERYRGGKVNIGQLLLRVIKNPIVLGCLAGFIANFTHLQMPEFLNQPLTGLAALCTPLAFVSLGGTIAFSALRKNALAITVVNLLRLIIIPVAVIGTFLLLGYRGEPIVVIMILFGAPVAIVTYSMAVGVGADDELAGGLLAVSSLLSIVTMFLFIFVLKQLALI</sequence>
<dbReference type="PANTHER" id="PTHR36838">
    <property type="entry name" value="AUXIN EFFLUX CARRIER FAMILY PROTEIN"/>
    <property type="match status" value="1"/>
</dbReference>